<dbReference type="Pfam" id="PF20511">
    <property type="entry name" value="PMI_typeI_cat"/>
    <property type="match status" value="1"/>
</dbReference>
<comment type="cofactor">
    <cofactor evidence="5">
        <name>Zn(2+)</name>
        <dbReference type="ChEBI" id="CHEBI:29105"/>
    </cofactor>
    <text evidence="5">Binds 1 zinc ion per subunit.</text>
</comment>
<reference evidence="9" key="1">
    <citation type="journal article" date="2017" name="Genome Announc.">
        <title>High-Quality Whole-Genome Sequences of the Oligo-Mouse-Microbiota Bacterial Community.</title>
        <authorList>
            <person name="Garzetti D."/>
            <person name="Brugiroux S."/>
            <person name="Bunk B."/>
            <person name="Pukall R."/>
            <person name="McCoy K.D."/>
            <person name="Macpherson A.J."/>
            <person name="Stecher B."/>
        </authorList>
    </citation>
    <scope>NUCLEOTIDE SEQUENCE</scope>
    <source>
        <strain evidence="9">KB18</strain>
    </source>
</reference>
<dbReference type="CDD" id="cd07010">
    <property type="entry name" value="cupin_PMI_type_I_N_bac"/>
    <property type="match status" value="1"/>
</dbReference>
<evidence type="ECO:0000256" key="1">
    <source>
        <dbReference type="ARBA" id="ARBA00022723"/>
    </source>
</evidence>
<dbReference type="GO" id="GO:0004476">
    <property type="term" value="F:mannose-6-phosphate isomerase activity"/>
    <property type="evidence" value="ECO:0007669"/>
    <property type="project" value="InterPro"/>
</dbReference>
<evidence type="ECO:0000256" key="4">
    <source>
        <dbReference type="ARBA" id="ARBA00030762"/>
    </source>
</evidence>
<evidence type="ECO:0000313" key="10">
    <source>
        <dbReference type="EMBL" id="QQR28819.1"/>
    </source>
</evidence>
<evidence type="ECO:0000256" key="3">
    <source>
        <dbReference type="ARBA" id="ARBA00029741"/>
    </source>
</evidence>
<organism evidence="10 12">
    <name type="scientific">Acutalibacter muris</name>
    <dbReference type="NCBI Taxonomy" id="1796620"/>
    <lineage>
        <taxon>Bacteria</taxon>
        <taxon>Bacillati</taxon>
        <taxon>Bacillota</taxon>
        <taxon>Clostridia</taxon>
        <taxon>Eubacteriales</taxon>
        <taxon>Acutalibacteraceae</taxon>
        <taxon>Acutalibacter</taxon>
    </lineage>
</organism>
<keyword evidence="11" id="KW-1185">Reference proteome</keyword>
<dbReference type="InterPro" id="IPR014710">
    <property type="entry name" value="RmlC-like_jellyroll"/>
</dbReference>
<evidence type="ECO:0000259" key="7">
    <source>
        <dbReference type="Pfam" id="PF20511"/>
    </source>
</evidence>
<gene>
    <name evidence="9" type="ORF">ADH66_01955</name>
    <name evidence="10" type="ORF">I5Q82_11985</name>
</gene>
<reference evidence="10 12" key="3">
    <citation type="submission" date="2020-11" db="EMBL/GenBank/DDBJ databases">
        <title>Closed and high quality bacterial genomes of the OMM12 community.</title>
        <authorList>
            <person name="Marbouty M."/>
            <person name="Lamy-Besnier Q."/>
            <person name="Debarbieux L."/>
            <person name="Koszul R."/>
        </authorList>
    </citation>
    <scope>NUCLEOTIDE SEQUENCE [LARGE SCALE GENOMIC DNA]</scope>
    <source>
        <strain evidence="10 12">KB18</strain>
    </source>
</reference>
<dbReference type="RefSeq" id="WP_066536358.1">
    <property type="nucleotide sequence ID" value="NZ_CP021422.1"/>
</dbReference>
<dbReference type="EMBL" id="CP065321">
    <property type="protein sequence ID" value="QQR28819.1"/>
    <property type="molecule type" value="Genomic_DNA"/>
</dbReference>
<evidence type="ECO:0000256" key="2">
    <source>
        <dbReference type="ARBA" id="ARBA00022833"/>
    </source>
</evidence>
<feature type="binding site" evidence="5">
    <location>
        <position position="115"/>
    </location>
    <ligand>
        <name>Zn(2+)</name>
        <dbReference type="ChEBI" id="CHEBI:29105"/>
    </ligand>
</feature>
<dbReference type="PANTHER" id="PTHR42742">
    <property type="entry name" value="TRANSCRIPTIONAL REPRESSOR MPRA"/>
    <property type="match status" value="1"/>
</dbReference>
<protein>
    <recommendedName>
        <fullName evidence="3">Phosphohexomutase</fullName>
    </recommendedName>
    <alternativeName>
        <fullName evidence="4">Phosphomannose isomerase</fullName>
    </alternativeName>
</protein>
<dbReference type="PIRSF" id="PIRSF036894">
    <property type="entry name" value="PMI_Firm_short"/>
    <property type="match status" value="1"/>
</dbReference>
<dbReference type="SUPFAM" id="SSF51182">
    <property type="entry name" value="RmlC-like cupins"/>
    <property type="match status" value="1"/>
</dbReference>
<feature type="domain" description="Phosphomannose isomerase type I catalytic" evidence="7">
    <location>
        <begin position="5"/>
        <end position="104"/>
    </location>
</feature>
<sequence>MKIEKLTPAFKDYLWGGTKLRDVYRKPCDFDKVAESWELSTHPAGESRISGGEFDGMTLNEYFKAHPEVLGENVRRFDNFPVLIKLIDAKSPLSIQVHPSDEYALEHEHEYGKTEMWYIVDCDPGASLYFGVNRAITPEEFRKRIEDNTVEEVLNRAQVHPGDVFFIEAGTLHAIGAGILICEIQQNSNCTYRVYDYGRLGADGKPRELHIEKALAVSKLTPAEGAGAVPEEKAISGGSAARLGQCKYFTTDRYTVDSEICLDVGGCSFMSLTAVKGSGQIIGPENTVEFATGDTVFIPADTGAVTVKGKSALVAVSVKGE</sequence>
<dbReference type="Proteomes" id="UP000196710">
    <property type="component" value="Chromosome"/>
</dbReference>
<evidence type="ECO:0000256" key="6">
    <source>
        <dbReference type="PIRSR" id="PIRSR036894-2"/>
    </source>
</evidence>
<dbReference type="InterPro" id="IPR051804">
    <property type="entry name" value="Carb_Metab_Reg_Kinase/Isom"/>
</dbReference>
<evidence type="ECO:0000313" key="9">
    <source>
        <dbReference type="EMBL" id="ASB39528.1"/>
    </source>
</evidence>
<accession>A0A1Z2XM62</accession>
<dbReference type="InterPro" id="IPR011051">
    <property type="entry name" value="RmlC_Cupin_sf"/>
</dbReference>
<dbReference type="KEGG" id="amur:ADH66_01955"/>
<feature type="binding site" evidence="5">
    <location>
        <position position="173"/>
    </location>
    <ligand>
        <name>Zn(2+)</name>
        <dbReference type="ChEBI" id="CHEBI:29105"/>
    </ligand>
</feature>
<dbReference type="EMBL" id="CP021422">
    <property type="protein sequence ID" value="ASB39528.1"/>
    <property type="molecule type" value="Genomic_DNA"/>
</dbReference>
<dbReference type="InterPro" id="IPR049071">
    <property type="entry name" value="MPI_cupin_dom"/>
</dbReference>
<feature type="domain" description="Mannose-6-phosphate isomerase cupin" evidence="8">
    <location>
        <begin position="245"/>
        <end position="316"/>
    </location>
</feature>
<name>A0A1Z2XM62_9FIRM</name>
<feature type="binding site" evidence="5">
    <location>
        <position position="98"/>
    </location>
    <ligand>
        <name>Zn(2+)</name>
        <dbReference type="ChEBI" id="CHEBI:29105"/>
    </ligand>
</feature>
<dbReference type="Gene3D" id="2.60.120.10">
    <property type="entry name" value="Jelly Rolls"/>
    <property type="match status" value="2"/>
</dbReference>
<evidence type="ECO:0000259" key="8">
    <source>
        <dbReference type="Pfam" id="PF21621"/>
    </source>
</evidence>
<evidence type="ECO:0000313" key="12">
    <source>
        <dbReference type="Proteomes" id="UP000596035"/>
    </source>
</evidence>
<dbReference type="GO" id="GO:0008270">
    <property type="term" value="F:zinc ion binding"/>
    <property type="evidence" value="ECO:0007669"/>
    <property type="project" value="InterPro"/>
</dbReference>
<feature type="active site" evidence="6">
    <location>
        <position position="193"/>
    </location>
</feature>
<evidence type="ECO:0000313" key="11">
    <source>
        <dbReference type="Proteomes" id="UP000196710"/>
    </source>
</evidence>
<keyword evidence="10" id="KW-0413">Isomerase</keyword>
<keyword evidence="2 5" id="KW-0862">Zinc</keyword>
<evidence type="ECO:0000256" key="5">
    <source>
        <dbReference type="PIRSR" id="PIRSR036894-1"/>
    </source>
</evidence>
<dbReference type="Pfam" id="PF21621">
    <property type="entry name" value="MPI_cupin_dom"/>
    <property type="match status" value="1"/>
</dbReference>
<dbReference type="PANTHER" id="PTHR42742:SF3">
    <property type="entry name" value="FRUCTOKINASE"/>
    <property type="match status" value="1"/>
</dbReference>
<dbReference type="GO" id="GO:0005975">
    <property type="term" value="P:carbohydrate metabolic process"/>
    <property type="evidence" value="ECO:0007669"/>
    <property type="project" value="InterPro"/>
</dbReference>
<dbReference type="AlphaFoldDB" id="A0A1Z2XM62"/>
<reference evidence="11" key="2">
    <citation type="submission" date="2017-05" db="EMBL/GenBank/DDBJ databases">
        <title>Improved OligoMM genomes.</title>
        <authorList>
            <person name="Garzetti D."/>
        </authorList>
    </citation>
    <scope>NUCLEOTIDE SEQUENCE [LARGE SCALE GENOMIC DNA]</scope>
    <source>
        <strain evidence="11">KB18</strain>
    </source>
</reference>
<proteinExistence type="predicted"/>
<dbReference type="Proteomes" id="UP000596035">
    <property type="component" value="Chromosome"/>
</dbReference>
<dbReference type="InterPro" id="IPR046457">
    <property type="entry name" value="PMI_typeI_cat"/>
</dbReference>
<keyword evidence="1 5" id="KW-0479">Metal-binding</keyword>
<dbReference type="InterPro" id="IPR014628">
    <property type="entry name" value="Man6P_isomerase_Firm_short"/>
</dbReference>